<accession>A0A9W9CIW8</accession>
<dbReference type="EMBL" id="JAPEUY010000017">
    <property type="protein sequence ID" value="KAJ4364607.1"/>
    <property type="molecule type" value="Genomic_DNA"/>
</dbReference>
<proteinExistence type="predicted"/>
<name>A0A9W9CIW8_9PLEO</name>
<sequence>MGGCKEMIKHQAVFRKIGRVRTRQKRLRLGQQRTTLSNTNMYSTPPFALFVLVDVSTDQLNKVLEAAFKGTEFSKNTFWLPSSEDDYLDAPKKVPREPTEGTKPPVSSYKSPFIGWKGEDVAKWLKSKPKEAAIDVHFFAIVDNSAEKGFLVIGRQGGRYLEDMDKLEFMRLDTEFATASIYAAQSGTWEEIKTSKGLADIEY</sequence>
<protein>
    <submittedName>
        <fullName evidence="1">Uncharacterized protein</fullName>
    </submittedName>
</protein>
<gene>
    <name evidence="1" type="ORF">N0V83_009203</name>
</gene>
<evidence type="ECO:0000313" key="1">
    <source>
        <dbReference type="EMBL" id="KAJ4364607.1"/>
    </source>
</evidence>
<dbReference type="AlphaFoldDB" id="A0A9W9CIW8"/>
<comment type="caution">
    <text evidence="1">The sequence shown here is derived from an EMBL/GenBank/DDBJ whole genome shotgun (WGS) entry which is preliminary data.</text>
</comment>
<keyword evidence="2" id="KW-1185">Reference proteome</keyword>
<organism evidence="1 2">
    <name type="scientific">Neocucurbitaria cava</name>
    <dbReference type="NCBI Taxonomy" id="798079"/>
    <lineage>
        <taxon>Eukaryota</taxon>
        <taxon>Fungi</taxon>
        <taxon>Dikarya</taxon>
        <taxon>Ascomycota</taxon>
        <taxon>Pezizomycotina</taxon>
        <taxon>Dothideomycetes</taxon>
        <taxon>Pleosporomycetidae</taxon>
        <taxon>Pleosporales</taxon>
        <taxon>Pleosporineae</taxon>
        <taxon>Cucurbitariaceae</taxon>
        <taxon>Neocucurbitaria</taxon>
    </lineage>
</organism>
<reference evidence="1" key="1">
    <citation type="submission" date="2022-10" db="EMBL/GenBank/DDBJ databases">
        <title>Tapping the CABI collections for fungal endophytes: first genome assemblies for Collariella, Neodidymelliopsis, Ascochyta clinopodiicola, Didymella pomorum, Didymosphaeria variabile, Neocosmospora piperis and Neocucurbitaria cava.</title>
        <authorList>
            <person name="Hill R."/>
        </authorList>
    </citation>
    <scope>NUCLEOTIDE SEQUENCE</scope>
    <source>
        <strain evidence="1">IMI 356814</strain>
    </source>
</reference>
<dbReference type="Proteomes" id="UP001140560">
    <property type="component" value="Unassembled WGS sequence"/>
</dbReference>
<dbReference type="OrthoDB" id="5301876at2759"/>
<evidence type="ECO:0000313" key="2">
    <source>
        <dbReference type="Proteomes" id="UP001140560"/>
    </source>
</evidence>